<name>A0ACD3AMF4_9AGAR</name>
<reference evidence="1 2" key="1">
    <citation type="journal article" date="2019" name="Nat. Ecol. Evol.">
        <title>Megaphylogeny resolves global patterns of mushroom evolution.</title>
        <authorList>
            <person name="Varga T."/>
            <person name="Krizsan K."/>
            <person name="Foldi C."/>
            <person name="Dima B."/>
            <person name="Sanchez-Garcia M."/>
            <person name="Sanchez-Ramirez S."/>
            <person name="Szollosi G.J."/>
            <person name="Szarkandi J.G."/>
            <person name="Papp V."/>
            <person name="Albert L."/>
            <person name="Andreopoulos W."/>
            <person name="Angelini C."/>
            <person name="Antonin V."/>
            <person name="Barry K.W."/>
            <person name="Bougher N.L."/>
            <person name="Buchanan P."/>
            <person name="Buyck B."/>
            <person name="Bense V."/>
            <person name="Catcheside P."/>
            <person name="Chovatia M."/>
            <person name="Cooper J."/>
            <person name="Damon W."/>
            <person name="Desjardin D."/>
            <person name="Finy P."/>
            <person name="Geml J."/>
            <person name="Haridas S."/>
            <person name="Hughes K."/>
            <person name="Justo A."/>
            <person name="Karasinski D."/>
            <person name="Kautmanova I."/>
            <person name="Kiss B."/>
            <person name="Kocsube S."/>
            <person name="Kotiranta H."/>
            <person name="LaButti K.M."/>
            <person name="Lechner B.E."/>
            <person name="Liimatainen K."/>
            <person name="Lipzen A."/>
            <person name="Lukacs Z."/>
            <person name="Mihaltcheva S."/>
            <person name="Morgado L.N."/>
            <person name="Niskanen T."/>
            <person name="Noordeloos M.E."/>
            <person name="Ohm R.A."/>
            <person name="Ortiz-Santana B."/>
            <person name="Ovrebo C."/>
            <person name="Racz N."/>
            <person name="Riley R."/>
            <person name="Savchenko A."/>
            <person name="Shiryaev A."/>
            <person name="Soop K."/>
            <person name="Spirin V."/>
            <person name="Szebenyi C."/>
            <person name="Tomsovsky M."/>
            <person name="Tulloss R.E."/>
            <person name="Uehling J."/>
            <person name="Grigoriev I.V."/>
            <person name="Vagvolgyi C."/>
            <person name="Papp T."/>
            <person name="Martin F.M."/>
            <person name="Miettinen O."/>
            <person name="Hibbett D.S."/>
            <person name="Nagy L.G."/>
        </authorList>
    </citation>
    <scope>NUCLEOTIDE SEQUENCE [LARGE SCALE GENOMIC DNA]</scope>
    <source>
        <strain evidence="1 2">NL-1719</strain>
    </source>
</reference>
<proteinExistence type="predicted"/>
<accession>A0ACD3AMF4</accession>
<protein>
    <submittedName>
        <fullName evidence="1">Uncharacterized protein</fullName>
    </submittedName>
</protein>
<sequence length="163" mass="18759">MASRSFISPIQFDYTQLLIKSTTTYSKRLSTPYSMASSHRQGFNTDIDSQSLRPIYVGKSHDPHFPDTVSVNFNLLRTILLNLHQFLTDFPTTIGLLFAIIFYCSSLPSAFVIHFITTTESPRTIALATTKPYRLPPSLHSSYYNITRFDRPLRELLHLPWRV</sequence>
<keyword evidence="2" id="KW-1185">Reference proteome</keyword>
<gene>
    <name evidence="1" type="ORF">BDN72DRAFT_843858</name>
</gene>
<dbReference type="Proteomes" id="UP000308600">
    <property type="component" value="Unassembled WGS sequence"/>
</dbReference>
<organism evidence="1 2">
    <name type="scientific">Pluteus cervinus</name>
    <dbReference type="NCBI Taxonomy" id="181527"/>
    <lineage>
        <taxon>Eukaryota</taxon>
        <taxon>Fungi</taxon>
        <taxon>Dikarya</taxon>
        <taxon>Basidiomycota</taxon>
        <taxon>Agaricomycotina</taxon>
        <taxon>Agaricomycetes</taxon>
        <taxon>Agaricomycetidae</taxon>
        <taxon>Agaricales</taxon>
        <taxon>Pluteineae</taxon>
        <taxon>Pluteaceae</taxon>
        <taxon>Pluteus</taxon>
    </lineage>
</organism>
<evidence type="ECO:0000313" key="1">
    <source>
        <dbReference type="EMBL" id="TFK66701.1"/>
    </source>
</evidence>
<evidence type="ECO:0000313" key="2">
    <source>
        <dbReference type="Proteomes" id="UP000308600"/>
    </source>
</evidence>
<dbReference type="EMBL" id="ML208396">
    <property type="protein sequence ID" value="TFK66701.1"/>
    <property type="molecule type" value="Genomic_DNA"/>
</dbReference>